<dbReference type="NCBIfam" id="TIGR01537">
    <property type="entry name" value="portal_HK97"/>
    <property type="match status" value="1"/>
</dbReference>
<dbReference type="InterPro" id="IPR006944">
    <property type="entry name" value="Phage/GTA_portal"/>
</dbReference>
<gene>
    <name evidence="2" type="ORF">CQY20_31925</name>
    <name evidence="1" type="ORF">MAGR_08930</name>
</gene>
<organism evidence="2 3">
    <name type="scientific">Mycolicibacterium agri</name>
    <name type="common">Mycobacterium agri</name>
    <dbReference type="NCBI Taxonomy" id="36811"/>
    <lineage>
        <taxon>Bacteria</taxon>
        <taxon>Bacillati</taxon>
        <taxon>Actinomycetota</taxon>
        <taxon>Actinomycetes</taxon>
        <taxon>Mycobacteriales</taxon>
        <taxon>Mycobacteriaceae</taxon>
        <taxon>Mycolicibacterium</taxon>
    </lineage>
</organism>
<dbReference type="Gene3D" id="1.20.1270.210">
    <property type="match status" value="1"/>
</dbReference>
<proteinExistence type="predicted"/>
<keyword evidence="3" id="KW-1185">Reference proteome</keyword>
<comment type="caution">
    <text evidence="2">The sequence shown here is derived from an EMBL/GenBank/DDBJ whole genome shotgun (WGS) entry which is preliminary data.</text>
</comment>
<dbReference type="Proteomes" id="UP000465302">
    <property type="component" value="Unassembled WGS sequence"/>
</dbReference>
<evidence type="ECO:0000313" key="1">
    <source>
        <dbReference type="EMBL" id="GFG49452.1"/>
    </source>
</evidence>
<dbReference type="InterPro" id="IPR006427">
    <property type="entry name" value="Portal_HK97"/>
</dbReference>
<evidence type="ECO:0000313" key="4">
    <source>
        <dbReference type="Proteomes" id="UP000465302"/>
    </source>
</evidence>
<name>A0A2A7MN31_MYCAG</name>
<evidence type="ECO:0000313" key="3">
    <source>
        <dbReference type="Proteomes" id="UP000220914"/>
    </source>
</evidence>
<dbReference type="Gene3D" id="3.30.1120.70">
    <property type="match status" value="1"/>
</dbReference>
<accession>A0A2A7MN31</accession>
<evidence type="ECO:0000313" key="2">
    <source>
        <dbReference type="EMBL" id="PEG33222.1"/>
    </source>
</evidence>
<reference evidence="2 3" key="1">
    <citation type="submission" date="2017-10" db="EMBL/GenBank/DDBJ databases">
        <title>The new phylogeny of genus Mycobacterium.</title>
        <authorList>
            <person name="Tortoli E."/>
            <person name="Trovato A."/>
            <person name="Cirillo D.M."/>
        </authorList>
    </citation>
    <scope>NUCLEOTIDE SEQUENCE [LARGE SCALE GENOMIC DNA]</scope>
    <source>
        <strain evidence="2 3">CCUG37673</strain>
    </source>
</reference>
<sequence length="381" mass="41083">MSLLTRLFRSPDPPEERSVSIADPAALSLFGVTPSLAGVSVSDRTAMGLSAVYRCVSLISGSIASLPLRTVVTQPDGTTQRTTSWLDDPAGPHGVTAFEWVEFLMVSLLLHGNAYFLKVFGGAGQLLALQPLPPQCVGVEVRNGRKLYRVQLESGQSRQLTDAEIVHIPGISLDGVCGVSPITIAKNSLGAAIASERSAARLFSNGLLSSAIVTPEDTLSEEEAAAVKDALSRKIAGEAHAGDVSVINRKLKITPWSVNPADAQFLESRAFAVDEVSRWFGIPPHLLGQTEKQTSFGAGLSEQNRGYAKYTLEPWTRRVEARLTRLLPANRKAEFDFRSLVSPDPETEIRLLIDQVASGLLSLDEARAILNRKPLEKGGHR</sequence>
<dbReference type="AlphaFoldDB" id="A0A2A7MN31"/>
<protein>
    <submittedName>
        <fullName evidence="1 2">Portal protein</fullName>
    </submittedName>
</protein>
<dbReference type="Proteomes" id="UP000220914">
    <property type="component" value="Unassembled WGS sequence"/>
</dbReference>
<dbReference type="EMBL" id="BLKS01000001">
    <property type="protein sequence ID" value="GFG49452.1"/>
    <property type="molecule type" value="Genomic_DNA"/>
</dbReference>
<dbReference type="Pfam" id="PF04860">
    <property type="entry name" value="Phage_portal"/>
    <property type="match status" value="1"/>
</dbReference>
<dbReference type="EMBL" id="PDCP01000132">
    <property type="protein sequence ID" value="PEG33222.1"/>
    <property type="molecule type" value="Genomic_DNA"/>
</dbReference>
<reference evidence="1 4" key="2">
    <citation type="journal article" date="2019" name="Emerg. Microbes Infect.">
        <title>Comprehensive subspecies identification of 175 nontuberculous mycobacteria species based on 7547 genomic profiles.</title>
        <authorList>
            <person name="Matsumoto Y."/>
            <person name="Kinjo T."/>
            <person name="Motooka D."/>
            <person name="Nabeya D."/>
            <person name="Jung N."/>
            <person name="Uechi K."/>
            <person name="Horii T."/>
            <person name="Iida T."/>
            <person name="Fujita J."/>
            <person name="Nakamura S."/>
        </authorList>
    </citation>
    <scope>NUCLEOTIDE SEQUENCE [LARGE SCALE GENOMIC DNA]</scope>
    <source>
        <strain evidence="1 4">JCM 6377</strain>
    </source>
</reference>
<dbReference type="OrthoDB" id="9765386at2"/>
<reference evidence="1" key="3">
    <citation type="submission" date="2020-02" db="EMBL/GenBank/DDBJ databases">
        <authorList>
            <person name="Matsumoto Y."/>
            <person name="Motooka D."/>
            <person name="Nakamura S."/>
        </authorList>
    </citation>
    <scope>NUCLEOTIDE SEQUENCE</scope>
    <source>
        <strain evidence="1">JCM 6377</strain>
    </source>
</reference>
<dbReference type="RefSeq" id="WP_097945062.1">
    <property type="nucleotide sequence ID" value="NZ_BLKS01000001.1"/>
</dbReference>
<dbReference type="Gene3D" id="3.40.140.120">
    <property type="match status" value="1"/>
</dbReference>